<evidence type="ECO:0000256" key="2">
    <source>
        <dbReference type="ARBA" id="ARBA00023008"/>
    </source>
</evidence>
<keyword evidence="2" id="KW-0186">Copper</keyword>
<dbReference type="EMBL" id="JANBUO010000008">
    <property type="protein sequence ID" value="KAJ2809197.1"/>
    <property type="molecule type" value="Genomic_DNA"/>
</dbReference>
<dbReference type="PROSITE" id="PS00498">
    <property type="entry name" value="TYROSINASE_2"/>
    <property type="match status" value="1"/>
</dbReference>
<dbReference type="AlphaFoldDB" id="A0A9W8I1Q0"/>
<proteinExistence type="predicted"/>
<dbReference type="Gene3D" id="1.10.1280.10">
    <property type="entry name" value="Di-copper center containing domain from catechol oxidase"/>
    <property type="match status" value="1"/>
</dbReference>
<dbReference type="Pfam" id="PF00264">
    <property type="entry name" value="Tyrosinase"/>
    <property type="match status" value="1"/>
</dbReference>
<gene>
    <name evidence="5" type="ORF">H4R20_000314</name>
</gene>
<dbReference type="SUPFAM" id="SSF48056">
    <property type="entry name" value="Di-copper centre-containing domain"/>
    <property type="match status" value="1"/>
</dbReference>
<evidence type="ECO:0000259" key="4">
    <source>
        <dbReference type="PROSITE" id="PS00498"/>
    </source>
</evidence>
<dbReference type="GO" id="GO:0046872">
    <property type="term" value="F:metal ion binding"/>
    <property type="evidence" value="ECO:0007669"/>
    <property type="project" value="UniProtKB-KW"/>
</dbReference>
<dbReference type="PRINTS" id="PR00092">
    <property type="entry name" value="TYROSINASE"/>
</dbReference>
<dbReference type="GO" id="GO:0016491">
    <property type="term" value="F:oxidoreductase activity"/>
    <property type="evidence" value="ECO:0007669"/>
    <property type="project" value="InterPro"/>
</dbReference>
<dbReference type="Proteomes" id="UP001140094">
    <property type="component" value="Unassembled WGS sequence"/>
</dbReference>
<evidence type="ECO:0000256" key="3">
    <source>
        <dbReference type="SAM" id="SignalP"/>
    </source>
</evidence>
<evidence type="ECO:0000256" key="1">
    <source>
        <dbReference type="ARBA" id="ARBA00022723"/>
    </source>
</evidence>
<accession>A0A9W8I1Q0</accession>
<evidence type="ECO:0000313" key="5">
    <source>
        <dbReference type="EMBL" id="KAJ2809197.1"/>
    </source>
</evidence>
<keyword evidence="6" id="KW-1185">Reference proteome</keyword>
<reference evidence="5" key="1">
    <citation type="submission" date="2022-07" db="EMBL/GenBank/DDBJ databases">
        <title>Phylogenomic reconstructions and comparative analyses of Kickxellomycotina fungi.</title>
        <authorList>
            <person name="Reynolds N.K."/>
            <person name="Stajich J.E."/>
            <person name="Barry K."/>
            <person name="Grigoriev I.V."/>
            <person name="Crous P."/>
            <person name="Smith M.E."/>
        </authorList>
    </citation>
    <scope>NUCLEOTIDE SEQUENCE</scope>
    <source>
        <strain evidence="5">NRRL 1565</strain>
    </source>
</reference>
<dbReference type="InterPro" id="IPR008922">
    <property type="entry name" value="Di-copper_centre_dom_sf"/>
</dbReference>
<dbReference type="OrthoDB" id="6132182at2759"/>
<dbReference type="InterPro" id="IPR050316">
    <property type="entry name" value="Tyrosinase/Hemocyanin"/>
</dbReference>
<feature type="signal peptide" evidence="3">
    <location>
        <begin position="1"/>
        <end position="21"/>
    </location>
</feature>
<feature type="chain" id="PRO_5040867234" description="Tyrosinase copper-binding domain-containing protein" evidence="3">
    <location>
        <begin position="22"/>
        <end position="428"/>
    </location>
</feature>
<dbReference type="PANTHER" id="PTHR11474">
    <property type="entry name" value="TYROSINASE FAMILY MEMBER"/>
    <property type="match status" value="1"/>
</dbReference>
<keyword evidence="1" id="KW-0479">Metal-binding</keyword>
<dbReference type="PANTHER" id="PTHR11474:SF126">
    <property type="entry name" value="TYROSINASE-LIKE PROTEIN TYR-1-RELATED"/>
    <property type="match status" value="1"/>
</dbReference>
<dbReference type="InterPro" id="IPR002227">
    <property type="entry name" value="Tyrosinase_Cu-bd"/>
</dbReference>
<evidence type="ECO:0000313" key="6">
    <source>
        <dbReference type="Proteomes" id="UP001140094"/>
    </source>
</evidence>
<comment type="caution">
    <text evidence="5">The sequence shown here is derived from an EMBL/GenBank/DDBJ whole genome shotgun (WGS) entry which is preliminary data.</text>
</comment>
<feature type="domain" description="Tyrosinase copper-binding" evidence="4">
    <location>
        <begin position="222"/>
        <end position="233"/>
    </location>
</feature>
<organism evidence="5 6">
    <name type="scientific">Coemansia guatemalensis</name>
    <dbReference type="NCBI Taxonomy" id="2761395"/>
    <lineage>
        <taxon>Eukaryota</taxon>
        <taxon>Fungi</taxon>
        <taxon>Fungi incertae sedis</taxon>
        <taxon>Zoopagomycota</taxon>
        <taxon>Kickxellomycotina</taxon>
        <taxon>Kickxellomycetes</taxon>
        <taxon>Kickxellales</taxon>
        <taxon>Kickxellaceae</taxon>
        <taxon>Coemansia</taxon>
    </lineage>
</organism>
<keyword evidence="3" id="KW-0732">Signal</keyword>
<sequence>MRLPLTSALGLGLLCVQQVAGITPPPGAESLTACSDVSVRKEIRTLSSEEWNTYKSAVEGAKSDRWIDWFGYLHERVSSKIHGNSEFFVYHRKFINDYEKILRGYEPNVVLPYWNTMIDYQNPSGSPVLGDKYFGGNGATGECVSTGLANSWNFTYLGNECLQRKFGEADSIVTWYSPEYVTSILQSSPTYAELRAGIENSLHGIVHLSIGGDMNTMHSPADPIFWLHHSNIDRVYAQWQAVDPDERTYMYDGTDSTGKEVSLNDKLTYTSTAAYEVMRLGYGNMCYTYDTIKAADGDSKSLLSTRQRKCKPRPSKATQTIQKLPVKLLTNYYPSFNKKKFSPLENEMSDITPKQPMAAECNKSFTPPKPSEKLRGKMPYPGRLSKDYIKMMNLNPKEVKAAEERARAMVDELNAANYLSPYLFDLDK</sequence>
<protein>
    <recommendedName>
        <fullName evidence="4">Tyrosinase copper-binding domain-containing protein</fullName>
    </recommendedName>
</protein>
<name>A0A9W8I1Q0_9FUNG</name>